<accession>A0A382CJT6</accession>
<proteinExistence type="predicted"/>
<dbReference type="EMBL" id="UINC01034849">
    <property type="protein sequence ID" value="SVB26330.1"/>
    <property type="molecule type" value="Genomic_DNA"/>
</dbReference>
<sequence length="67" mass="8063">MKANFTEQERQAIHEFVDKLIDNGFIDPRAIPVDEIQFEEWWKAVRSRQDLWEAMLIYNNKENVPQA</sequence>
<dbReference type="AlphaFoldDB" id="A0A382CJT6"/>
<organism evidence="1">
    <name type="scientific">marine metagenome</name>
    <dbReference type="NCBI Taxonomy" id="408172"/>
    <lineage>
        <taxon>unclassified sequences</taxon>
        <taxon>metagenomes</taxon>
        <taxon>ecological metagenomes</taxon>
    </lineage>
</organism>
<gene>
    <name evidence="1" type="ORF">METZ01_LOCUS179184</name>
</gene>
<name>A0A382CJT6_9ZZZZ</name>
<protein>
    <submittedName>
        <fullName evidence="1">Uncharacterized protein</fullName>
    </submittedName>
</protein>
<evidence type="ECO:0000313" key="1">
    <source>
        <dbReference type="EMBL" id="SVB26330.1"/>
    </source>
</evidence>
<reference evidence="1" key="1">
    <citation type="submission" date="2018-05" db="EMBL/GenBank/DDBJ databases">
        <authorList>
            <person name="Lanie J.A."/>
            <person name="Ng W.-L."/>
            <person name="Kazmierczak K.M."/>
            <person name="Andrzejewski T.M."/>
            <person name="Davidsen T.M."/>
            <person name="Wayne K.J."/>
            <person name="Tettelin H."/>
            <person name="Glass J.I."/>
            <person name="Rusch D."/>
            <person name="Podicherti R."/>
            <person name="Tsui H.-C.T."/>
            <person name="Winkler M.E."/>
        </authorList>
    </citation>
    <scope>NUCLEOTIDE SEQUENCE</scope>
</reference>